<accession>A0AAV4WTT9</accession>
<dbReference type="AlphaFoldDB" id="A0AAV4WTT9"/>
<dbReference type="Proteomes" id="UP001054837">
    <property type="component" value="Unassembled WGS sequence"/>
</dbReference>
<proteinExistence type="predicted"/>
<name>A0AAV4WTT9_9ARAC</name>
<keyword evidence="2" id="KW-1185">Reference proteome</keyword>
<dbReference type="EMBL" id="BPLQ01015071">
    <property type="protein sequence ID" value="GIY85688.1"/>
    <property type="molecule type" value="Genomic_DNA"/>
</dbReference>
<evidence type="ECO:0000313" key="2">
    <source>
        <dbReference type="Proteomes" id="UP001054837"/>
    </source>
</evidence>
<comment type="caution">
    <text evidence="1">The sequence shown here is derived from an EMBL/GenBank/DDBJ whole genome shotgun (WGS) entry which is preliminary data.</text>
</comment>
<sequence>MHHPVKAIAADRIVIWGRAAAAARQVAGNLKKEFSSNEDGLIALVKWSGLLVADTQYVEGNLKKEFSSNEDGLIALVKWSGLLVADSSRSSVTDRLYLHVIFPEVFV</sequence>
<gene>
    <name evidence="1" type="ORF">CDAR_422211</name>
</gene>
<reference evidence="1 2" key="1">
    <citation type="submission" date="2021-06" db="EMBL/GenBank/DDBJ databases">
        <title>Caerostris darwini draft genome.</title>
        <authorList>
            <person name="Kono N."/>
            <person name="Arakawa K."/>
        </authorList>
    </citation>
    <scope>NUCLEOTIDE SEQUENCE [LARGE SCALE GENOMIC DNA]</scope>
</reference>
<protein>
    <submittedName>
        <fullName evidence="1">Uncharacterized protein</fullName>
    </submittedName>
</protein>
<organism evidence="1 2">
    <name type="scientific">Caerostris darwini</name>
    <dbReference type="NCBI Taxonomy" id="1538125"/>
    <lineage>
        <taxon>Eukaryota</taxon>
        <taxon>Metazoa</taxon>
        <taxon>Ecdysozoa</taxon>
        <taxon>Arthropoda</taxon>
        <taxon>Chelicerata</taxon>
        <taxon>Arachnida</taxon>
        <taxon>Araneae</taxon>
        <taxon>Araneomorphae</taxon>
        <taxon>Entelegynae</taxon>
        <taxon>Araneoidea</taxon>
        <taxon>Araneidae</taxon>
        <taxon>Caerostris</taxon>
    </lineage>
</organism>
<evidence type="ECO:0000313" key="1">
    <source>
        <dbReference type="EMBL" id="GIY85688.1"/>
    </source>
</evidence>